<dbReference type="RefSeq" id="WP_188774642.1">
    <property type="nucleotide sequence ID" value="NZ_BMMB01000003.1"/>
</dbReference>
<dbReference type="Pfam" id="PF08450">
    <property type="entry name" value="SGL"/>
    <property type="match status" value="1"/>
</dbReference>
<evidence type="ECO:0000256" key="1">
    <source>
        <dbReference type="SAM" id="MobiDB-lite"/>
    </source>
</evidence>
<dbReference type="InterPro" id="IPR036582">
    <property type="entry name" value="Mao_N_sf"/>
</dbReference>
<proteinExistence type="predicted"/>
<gene>
    <name evidence="5" type="ORF">JOC58_000032</name>
</gene>
<reference evidence="5 6" key="1">
    <citation type="submission" date="2023-07" db="EMBL/GenBank/DDBJ databases">
        <title>Genomic Encyclopedia of Type Strains, Phase IV (KMG-IV): sequencing the most valuable type-strain genomes for metagenomic binning, comparative biology and taxonomic classification.</title>
        <authorList>
            <person name="Goeker M."/>
        </authorList>
    </citation>
    <scope>NUCLEOTIDE SEQUENCE [LARGE SCALE GENOMIC DNA]</scope>
    <source>
        <strain evidence="5 6">DSM 22170</strain>
    </source>
</reference>
<feature type="domain" description="Copper amine oxidase-like N-terminal" evidence="3">
    <location>
        <begin position="36"/>
        <end position="88"/>
    </location>
</feature>
<dbReference type="InterPro" id="IPR013658">
    <property type="entry name" value="SGL"/>
</dbReference>
<dbReference type="EMBL" id="JAVDQH010000001">
    <property type="protein sequence ID" value="MDR6242148.1"/>
    <property type="molecule type" value="Genomic_DNA"/>
</dbReference>
<feature type="chain" id="PRO_5046549996" evidence="2">
    <location>
        <begin position="26"/>
        <end position="460"/>
    </location>
</feature>
<feature type="domain" description="Copper amine oxidase-like N-terminal" evidence="3">
    <location>
        <begin position="99"/>
        <end position="138"/>
    </location>
</feature>
<feature type="compositionally biased region" description="Low complexity" evidence="1">
    <location>
        <begin position="141"/>
        <end position="165"/>
    </location>
</feature>
<name>A0ABU1ISC6_9BACL</name>
<evidence type="ECO:0000313" key="6">
    <source>
        <dbReference type="Proteomes" id="UP001185028"/>
    </source>
</evidence>
<evidence type="ECO:0000259" key="4">
    <source>
        <dbReference type="Pfam" id="PF08450"/>
    </source>
</evidence>
<accession>A0ABU1ISC6</accession>
<dbReference type="PANTHER" id="PTHR47572">
    <property type="entry name" value="LIPOPROTEIN-RELATED"/>
    <property type="match status" value="1"/>
</dbReference>
<organism evidence="5 6">
    <name type="scientific">Paenibacillus hunanensis</name>
    <dbReference type="NCBI Taxonomy" id="539262"/>
    <lineage>
        <taxon>Bacteria</taxon>
        <taxon>Bacillati</taxon>
        <taxon>Bacillota</taxon>
        <taxon>Bacilli</taxon>
        <taxon>Bacillales</taxon>
        <taxon>Paenibacillaceae</taxon>
        <taxon>Paenibacillus</taxon>
    </lineage>
</organism>
<sequence length="460" mass="47901">MMRNKALAACVLASGLVFLPSVSGAAPMETDMNMTVDGKAVGIEGFTLNHRLYVPFETIAGQLGAETDWNEQTGILTLTLGEKSVTFTRTNDLSSTSPTALVVTSGEVLIPVRSAFQQLGYGVHYNSSTRIVQVKKNTDDSVSPSTPGTGMSTGESTTEGSTNTVTDNTYADLLSVTILTDLKPEQTTGTRIEGVVANERYVFTADMDTRELYRIDATTGASTILTVLPRTGTGMALDTTGNLYIASGGDEGVIFKVNAADLTGEPFDGSKVETFASGVAGANGLAFAQDGTLYVTGGATGNLYAVTAGGQVQTYATGLTAERAEQQIVVNGIAIDTDGAIYTSNTSSGEVNRFVIQMDGKLSAAETIAKSPLLYGADGLTLGPDGQIYIAANERNAIVKVTMDGQVTDVAHNDNAGPLEFPASVSFVGNTLYISNFDLPRGVNNPNVPGIGASIAVMKL</sequence>
<comment type="caution">
    <text evidence="5">The sequence shown here is derived from an EMBL/GenBank/DDBJ whole genome shotgun (WGS) entry which is preliminary data.</text>
</comment>
<feature type="region of interest" description="Disordered" evidence="1">
    <location>
        <begin position="135"/>
        <end position="165"/>
    </location>
</feature>
<keyword evidence="2" id="KW-0732">Signal</keyword>
<dbReference type="SUPFAM" id="SSF55383">
    <property type="entry name" value="Copper amine oxidase, domain N"/>
    <property type="match status" value="1"/>
</dbReference>
<feature type="domain" description="SMP-30/Gluconolactonase/LRE-like region" evidence="4">
    <location>
        <begin position="193"/>
        <end position="434"/>
    </location>
</feature>
<dbReference type="Proteomes" id="UP001185028">
    <property type="component" value="Unassembled WGS sequence"/>
</dbReference>
<dbReference type="Pfam" id="PF07833">
    <property type="entry name" value="Cu_amine_oxidN1"/>
    <property type="match status" value="2"/>
</dbReference>
<dbReference type="InterPro" id="IPR051262">
    <property type="entry name" value="SMP-30/CGR1_Lactonase"/>
</dbReference>
<dbReference type="InterPro" id="IPR011042">
    <property type="entry name" value="6-blade_b-propeller_TolB-like"/>
</dbReference>
<dbReference type="SUPFAM" id="SSF63829">
    <property type="entry name" value="Calcium-dependent phosphotriesterase"/>
    <property type="match status" value="1"/>
</dbReference>
<dbReference type="PANTHER" id="PTHR47572:SF5">
    <property type="entry name" value="BLR2277 PROTEIN"/>
    <property type="match status" value="1"/>
</dbReference>
<feature type="signal peptide" evidence="2">
    <location>
        <begin position="1"/>
        <end position="25"/>
    </location>
</feature>
<dbReference type="InterPro" id="IPR012854">
    <property type="entry name" value="Cu_amine_oxidase-like_N"/>
</dbReference>
<evidence type="ECO:0000259" key="3">
    <source>
        <dbReference type="Pfam" id="PF07833"/>
    </source>
</evidence>
<protein>
    <submittedName>
        <fullName evidence="5">Sugar lactone lactonase YvrE</fullName>
    </submittedName>
</protein>
<keyword evidence="6" id="KW-1185">Reference proteome</keyword>
<evidence type="ECO:0000256" key="2">
    <source>
        <dbReference type="SAM" id="SignalP"/>
    </source>
</evidence>
<evidence type="ECO:0000313" key="5">
    <source>
        <dbReference type="EMBL" id="MDR6242148.1"/>
    </source>
</evidence>
<dbReference type="Gene3D" id="2.120.10.30">
    <property type="entry name" value="TolB, C-terminal domain"/>
    <property type="match status" value="1"/>
</dbReference>